<evidence type="ECO:0000313" key="2">
    <source>
        <dbReference type="EMBL" id="HGY95329.1"/>
    </source>
</evidence>
<dbReference type="EMBL" id="DTKL01000073">
    <property type="protein sequence ID" value="HGY95329.1"/>
    <property type="molecule type" value="Genomic_DNA"/>
</dbReference>
<gene>
    <name evidence="2" type="ORF">ENW50_11705</name>
</gene>
<sequence length="226" mass="25049">MAKQCRHVKANGAQCRANRLWKEDYCFFHLHHRTPHGMVRRTEEAPPQAKSGCEIPLLEDTASVQIALTRVLSAMTAGKLTPAEANSYINGLRLAARNVKNGLGLAGGESIECFVQYENGDVVGPGQFPEEKKTEHPLLETSMIEMRYLAARLEYEALIDAYLTAGKEPPGDLRPPTPKPTEESQIEDWVKLGWKAAQTRAQAIELARKGMLSDEPIKADIADQNQ</sequence>
<name>A0A7V4XUD6_9BACT</name>
<organism evidence="2">
    <name type="scientific">Acidobacterium capsulatum</name>
    <dbReference type="NCBI Taxonomy" id="33075"/>
    <lineage>
        <taxon>Bacteria</taxon>
        <taxon>Pseudomonadati</taxon>
        <taxon>Acidobacteriota</taxon>
        <taxon>Terriglobia</taxon>
        <taxon>Terriglobales</taxon>
        <taxon>Acidobacteriaceae</taxon>
        <taxon>Acidobacterium</taxon>
    </lineage>
</organism>
<dbReference type="AlphaFoldDB" id="A0A7V4XUD6"/>
<evidence type="ECO:0000256" key="1">
    <source>
        <dbReference type="SAM" id="MobiDB-lite"/>
    </source>
</evidence>
<accession>A0A7V4XUD6</accession>
<reference evidence="2" key="1">
    <citation type="journal article" date="2020" name="mSystems">
        <title>Genome- and Community-Level Interaction Insights into Carbon Utilization and Element Cycling Functions of Hydrothermarchaeota in Hydrothermal Sediment.</title>
        <authorList>
            <person name="Zhou Z."/>
            <person name="Liu Y."/>
            <person name="Xu W."/>
            <person name="Pan J."/>
            <person name="Luo Z.H."/>
            <person name="Li M."/>
        </authorList>
    </citation>
    <scope>NUCLEOTIDE SEQUENCE [LARGE SCALE GENOMIC DNA]</scope>
    <source>
        <strain evidence="2">SpSt-855</strain>
    </source>
</reference>
<protein>
    <submittedName>
        <fullName evidence="2">Uncharacterized protein</fullName>
    </submittedName>
</protein>
<proteinExistence type="predicted"/>
<feature type="region of interest" description="Disordered" evidence="1">
    <location>
        <begin position="166"/>
        <end position="185"/>
    </location>
</feature>
<comment type="caution">
    <text evidence="2">The sequence shown here is derived from an EMBL/GenBank/DDBJ whole genome shotgun (WGS) entry which is preliminary data.</text>
</comment>